<gene>
    <name evidence="1" type="ORF">LCGC14_1747170</name>
</gene>
<reference evidence="1" key="1">
    <citation type="journal article" date="2015" name="Nature">
        <title>Complex archaea that bridge the gap between prokaryotes and eukaryotes.</title>
        <authorList>
            <person name="Spang A."/>
            <person name="Saw J.H."/>
            <person name="Jorgensen S.L."/>
            <person name="Zaremba-Niedzwiedzka K."/>
            <person name="Martijn J."/>
            <person name="Lind A.E."/>
            <person name="van Eijk R."/>
            <person name="Schleper C."/>
            <person name="Guy L."/>
            <person name="Ettema T.J."/>
        </authorList>
    </citation>
    <scope>NUCLEOTIDE SEQUENCE</scope>
</reference>
<name>A0A0F9HSA6_9ZZZZ</name>
<organism evidence="1">
    <name type="scientific">marine sediment metagenome</name>
    <dbReference type="NCBI Taxonomy" id="412755"/>
    <lineage>
        <taxon>unclassified sequences</taxon>
        <taxon>metagenomes</taxon>
        <taxon>ecological metagenomes</taxon>
    </lineage>
</organism>
<dbReference type="EMBL" id="LAZR01016070">
    <property type="protein sequence ID" value="KKM06117.1"/>
    <property type="molecule type" value="Genomic_DNA"/>
</dbReference>
<protein>
    <submittedName>
        <fullName evidence="1">Uncharacterized protein</fullName>
    </submittedName>
</protein>
<dbReference type="AlphaFoldDB" id="A0A0F9HSA6"/>
<comment type="caution">
    <text evidence="1">The sequence shown here is derived from an EMBL/GenBank/DDBJ whole genome shotgun (WGS) entry which is preliminary data.</text>
</comment>
<sequence length="104" mass="11545">MSTRKEAIRTLVYQAADAAAESAIDAGKGIDFLLTNGWLPFDIERAIRKEIARYKERCMSKQETIPCVWVPCGCNVFDACGRCGGRTGHYETVNHVPVAKKEIP</sequence>
<proteinExistence type="predicted"/>
<accession>A0A0F9HSA6</accession>
<evidence type="ECO:0000313" key="1">
    <source>
        <dbReference type="EMBL" id="KKM06117.1"/>
    </source>
</evidence>